<reference evidence="2 3" key="1">
    <citation type="submission" date="2019-07" db="EMBL/GenBank/DDBJ databases">
        <title>Genomic Encyclopedia of Type Strains, Phase I: the one thousand microbial genomes (KMG-I) project.</title>
        <authorList>
            <person name="Kyrpides N."/>
        </authorList>
    </citation>
    <scope>NUCLEOTIDE SEQUENCE [LARGE SCALE GENOMIC DNA]</scope>
    <source>
        <strain evidence="2 3">DSM 13558</strain>
    </source>
</reference>
<feature type="transmembrane region" description="Helical" evidence="1">
    <location>
        <begin position="56"/>
        <end position="77"/>
    </location>
</feature>
<dbReference type="AlphaFoldDB" id="A0A562JGZ9"/>
<evidence type="ECO:0000313" key="3">
    <source>
        <dbReference type="Proteomes" id="UP000315343"/>
    </source>
</evidence>
<evidence type="ECO:0008006" key="4">
    <source>
        <dbReference type="Google" id="ProtNLM"/>
    </source>
</evidence>
<evidence type="ECO:0000313" key="2">
    <source>
        <dbReference type="EMBL" id="TWH82428.1"/>
    </source>
</evidence>
<organism evidence="2 3">
    <name type="scientific">Sedimentibacter saalensis</name>
    <dbReference type="NCBI Taxonomy" id="130788"/>
    <lineage>
        <taxon>Bacteria</taxon>
        <taxon>Bacillati</taxon>
        <taxon>Bacillota</taxon>
        <taxon>Tissierellia</taxon>
        <taxon>Sedimentibacter</taxon>
    </lineage>
</organism>
<feature type="transmembrane region" description="Helical" evidence="1">
    <location>
        <begin position="124"/>
        <end position="141"/>
    </location>
</feature>
<gene>
    <name evidence="2" type="ORF">LY60_00726</name>
</gene>
<accession>A0A562JGZ9</accession>
<keyword evidence="3" id="KW-1185">Reference proteome</keyword>
<keyword evidence="1" id="KW-0472">Membrane</keyword>
<dbReference type="Proteomes" id="UP000315343">
    <property type="component" value="Unassembled WGS sequence"/>
</dbReference>
<name>A0A562JGZ9_9FIRM</name>
<feature type="transmembrane region" description="Helical" evidence="1">
    <location>
        <begin position="16"/>
        <end position="36"/>
    </location>
</feature>
<feature type="transmembrane region" description="Helical" evidence="1">
    <location>
        <begin position="84"/>
        <end position="104"/>
    </location>
</feature>
<evidence type="ECO:0000256" key="1">
    <source>
        <dbReference type="SAM" id="Phobius"/>
    </source>
</evidence>
<comment type="caution">
    <text evidence="2">The sequence shown here is derived from an EMBL/GenBank/DDBJ whole genome shotgun (WGS) entry which is preliminary data.</text>
</comment>
<feature type="transmembrane region" description="Helical" evidence="1">
    <location>
        <begin position="162"/>
        <end position="185"/>
    </location>
</feature>
<sequence length="191" mass="22529">MNNTLKKLVRSENKRLLYLTIILIISLILSALIYILTGSKAAISINYESISKMLFMEVFIMTLKRNLIYFIAIILLTCMGQGKIINLLFILISIYYGLSIIYLIRTLNMDVKYFVLNFTDYFVFFPILFYFTFVSSTISKYTKKTKNIETISHKFDIIINSYIKLSLIYILFVVAYSFIYSYYILILSRLW</sequence>
<proteinExistence type="predicted"/>
<keyword evidence="1" id="KW-1133">Transmembrane helix</keyword>
<dbReference type="EMBL" id="VLKH01000002">
    <property type="protein sequence ID" value="TWH82428.1"/>
    <property type="molecule type" value="Genomic_DNA"/>
</dbReference>
<keyword evidence="1" id="KW-0812">Transmembrane</keyword>
<dbReference type="RefSeq" id="WP_145080103.1">
    <property type="nucleotide sequence ID" value="NZ_DAMBUX010000001.1"/>
</dbReference>
<protein>
    <recommendedName>
        <fullName evidence="4">Stage II sporulation protein M</fullName>
    </recommendedName>
</protein>